<dbReference type="NCBIfam" id="TIGR01901">
    <property type="entry name" value="adhes_NPXG"/>
    <property type="match status" value="1"/>
</dbReference>
<keyword evidence="3 5" id="KW-0732">Signal</keyword>
<dbReference type="InterPro" id="IPR050909">
    <property type="entry name" value="Bact_Autotransporter_VF"/>
</dbReference>
<dbReference type="PANTHER" id="PTHR12338:SF8">
    <property type="entry name" value="HEME_HEMOPEXIN-BINDING PROTEIN"/>
    <property type="match status" value="1"/>
</dbReference>
<evidence type="ECO:0000256" key="4">
    <source>
        <dbReference type="SAM" id="MobiDB-lite"/>
    </source>
</evidence>
<dbReference type="Gene3D" id="2.160.20.10">
    <property type="entry name" value="Single-stranded right-handed beta-helix, Pectin lyase-like"/>
    <property type="match status" value="1"/>
</dbReference>
<dbReference type="PANTHER" id="PTHR12338">
    <property type="entry name" value="AUTOTRANSPORTER"/>
    <property type="match status" value="1"/>
</dbReference>
<evidence type="ECO:0000256" key="3">
    <source>
        <dbReference type="ARBA" id="ARBA00022729"/>
    </source>
</evidence>
<comment type="caution">
    <text evidence="7">The sequence shown here is derived from an EMBL/GenBank/DDBJ whole genome shotgun (WGS) entry which is preliminary data.</text>
</comment>
<dbReference type="Proteomes" id="UP000194857">
    <property type="component" value="Unassembled WGS sequence"/>
</dbReference>
<evidence type="ECO:0000256" key="1">
    <source>
        <dbReference type="ARBA" id="ARBA00004613"/>
    </source>
</evidence>
<reference evidence="7 8" key="1">
    <citation type="submission" date="2017-05" db="EMBL/GenBank/DDBJ databases">
        <authorList>
            <person name="Song R."/>
            <person name="Chenine A.L."/>
            <person name="Ruprecht R.M."/>
        </authorList>
    </citation>
    <scope>NUCLEOTIDE SEQUENCE [LARGE SCALE GENOMIC DNA]</scope>
    <source>
        <strain evidence="7 8">S567_C10_BS</strain>
    </source>
</reference>
<evidence type="ECO:0000259" key="6">
    <source>
        <dbReference type="SMART" id="SM00912"/>
    </source>
</evidence>
<dbReference type="InterPro" id="IPR008638">
    <property type="entry name" value="FhaB/CdiA-like_TPS"/>
</dbReference>
<dbReference type="InterPro" id="IPR021026">
    <property type="entry name" value="Filamn_hemagglutn_DUF3739"/>
</dbReference>
<comment type="subcellular location">
    <subcellularLocation>
        <location evidence="1">Secreted</location>
    </subcellularLocation>
</comment>
<dbReference type="RefSeq" id="WP_031298960.1">
    <property type="nucleotide sequence ID" value="NZ_CATOWP010000018.1"/>
</dbReference>
<sequence length="4180" mass="429929">MPSRSPSSARSSRALYAPRLKPLAQAIALLLVAGGAQAAGQPFSAAWFAAKGAAQGGAAGAPRPGAQLPGAPPPLAQQQRVNQQLQRSMANLNNTVAAIAAQQAAQAAGRQAALNLPQDVPDGLGEGGLKVDASLPFEQAWQNAKGPVQTQAAGKTTVSIEQTADKAVLNWETFNVGRNTTVDFQQHADWALLNRVNDPSARPSQIQGQIKADGTVMLVNRNGVVFSGSSQVDVRNLTVAAANISDEQFRQRGLYYDNAGSRPTFTDAAGAVRVEQGAQLRTAAPSGSTRGGGYVLLLGSEVDNAGSIVTPKGQTVLSAGDSFVIRRGQGTDGNLTSTTRGNEVLPGFAADSSAGRVRNSGLVQAATGDISLSGREVEQAGVLLSSSSVDSRGTLHLKASERITLAEGATSAILVDSSGSAALDSQREALLKPLNGSSAAVSRGDDDRRDLSRVEIDSAGSVDFRDGSITLASGGQVAVNAGQRALLRDGAVIDVSGAQGVQVAMETNSIKVNVRGNEQRDASVNREGGGLNSQDVWVDVRDLVRVPAGTNGYASDRWYTAGGLLEVGGYLGTQGHSAGEWMAQGGIVSFTGNDVVTQAGSQINLSGGTLDVQGGYIRQTWLKGSDGRLYELGSAPGDLLYDGIYRGYEAHSERWDQTRYFYNPLIAPTQRYENGYSVGRDAGSLVIGSANARLDGQVVGDTYRGERQTEAPQAGLDGYNQSQNAVARGAQLVVGRYTPYYVKSSGLLEYALGADAGSLKQVVIGTGEVAAEEPTLDAPVAAERQGRLSLDSELLNGFQLGGLKVAAGESIRVDSALTLANGGEAILFANDVAIDADITAHGGSLQAGNVLAQISPNGTIDGFVDAGREAGILRVGDGVRLDASGLWSNLLLAPEDNDTLAYRDGGRISLRSGGDLSLGQGSLLDVSSGAALLADGKRLGGRGGDIALHASAGLAQASDGQLQLGGTLNGLGTSGAGTLSLQSGKVRIGGGDLGDGSLQLAEDFFQQGFASYRVVGRSGLTVAEDAQVRVARPVYRFASGAGEVAAGEAPREALEAWIPPLYLEDALAGRLVQREGADLYLQAGGDGNILGQLDPASQTLELGRGSLVEVDPGRAIVLRGPGQITLDGILNAWGGRIDVRQQQFGALDVTQDNQPKAQGQPHARSIWIGEQALLDVAGRAVTALDGRGRRYGEVQSGGSIVIGGEIDPGKAIATSADAFVIVRPGARLEASGSQAQLDVPGLGRVLLAGDGGRIALSSYNGLYLDGSLRAAAGGSGAAGGSLEIIADAPLYQGFTVVDDRVLAMRELILTAGHADSGLPTLLQPGMDDSALRYGQSRVGTQSLTGGGFDQLSLFSNGPLSFEGNIDLAMGRSLNLYAGTIAATGGGPSEVKLQAPYVRLSGIGMYGQQASGEFRPRLTYGPTATAEQVRLQVSAGRLLDIAGRLSFGSDGVINGVNAEAVRYQRPGFEKVTLRSEGDLRFAGDYPENGDPSGRLITHGDLQLTAAQLYPVTGASSTLYAGYGLDEGGQAVFDAERHLAIERSGESLPDTPLSVFGSLAFMASNIEQGGVVRAPLGLIQFGSNLDRAPGTVRLLPGSLTSVSGAELVMPYGGTTDGINYLVNQVPIQLTGAGGALAAGTLVAGVGLYASEVDVQQGARLDLSGGGELAGAGFISGRGGSTDARFHPLVQQDNDGFRLPELSSNPVYAIVPGHQAVSAPLGGEAGAIQPLVGQQVTIGDGVPGLAAGTYTLLPSTYALLPGAFRVEINGLAGQGAPMATQGLRNGSWATSGQLSIAGTSIRDSLSRQVILSSADTLRRYSQYNEMSYADFIRADAARKNIPRAMLPVDARSLYLGLRADEELRENALSFEGKVDFTPEESGYGGSLIVDAEAGIEILPEGGLPDSDFAGVSLVADDLNAIGASRIAIGTLPYVEYGEQGNFVQFGGSNRLFPVVLRKGAHLSAPEVIIGRDITLEGGSGISTLGKGKTAYDSSDGFIYQPGGRNLLLLSNGWLNLLAPAADSSLPVRLGGCAEGAGCADTELYSEGTLGIATNGTVTFGDNVRYGTRNLSLALSTINIGSSQSLADAAARGVLPNGLALDQTVLQRLLRGERGAGIPALENLILSARDAVNIYGSVSLDTYDPATGKSSLANLVLGTPAIYGHGTGEDVASIRTASLVWSGSSQPAAAPVAGGAGSGSGTLRVDAERITLGYGANTQPAGETDEARLALGFAEVQLNASERISANHKGSLRVYQRLDGYVAGEGLRYSGGDLRLSTPLLTGEAGSLSRISSGGSLSLAAPAGAAAVTFDSGTAGLGAELSLSAREIRLDSAVSLPSGKLSLSAEDDLELGDGARIDLAGRKASFNDVDKYSWGGDLLLSSRAGDIRQAAGSLIDLSARNNRGGTLSAVALAEDAGVVDLQGRILGGASGDYDAGGTRVPFLGGELEIRAQRLGDGGSLSEQFTALNQRLNQGEVFGARRFQLKQGDLQIGDGLKAHRIEVSLDNGQLGVSGTVDASGAQVGEIRLAGGRGLSLGGNALLDAHGSLLRRDSYGQIIDSPNRAMVELSSGSGTLVLAGGARIDLRHGTAAPAEQVDGVARGTLELNAPRLGGVSAGDIAIDASGALDIRGAGSIALNAVQRYDDAPWGNDPAAGGRPYQVIDQAYLDARHAESSAFIAAALANRELLDGKLAGLTNATYADAFHLRPGVEIVSATADGDLVVQGDLDLSGYRYASLNPNTPLTEVYGSGEVGALVLRAGGDLNLYGSINDGFAPPPDSPDDKGWILTPGVQPFGGDLVVPGPGVVLGDGTAFLGGRTLNYDLPIKGTTLAAGTRLATEAVLEQPYTLAAGSVLVADIHDAAGNLLYAAGSLLRDGVTLEVGSRLGAGTLLAAPASVQAMIWPAGVPLPSILREGPSTPNVLLLNGELALARGSLIPSQTEVVLAGDAPFIELRPSDGVRQGRNWALAEMLPAGSQSWSMRLVAGADLAAADNRLVRPDSSASLNLADTHYQAKIEQSSGGLVFTDQATDWGITPGTPVDESNEWICGLGPYCAEPPRWTWAPGNYLGMPAGTAIGEGDLWWCSVDPSLCIENLGKTVVTPQNQLFSVLRTGTGDLDLASAGNLTQWSPYGVYTAGTQAADVATGFNQPRGLFNGSVLGAGGADYEVLSTSQYQAWYPEHGGNLDIAVGGDVVGDQWAEKLTSSDPIRPLPPSAAVGNWLWRQGSADREGVPTAWWVNFGSYVRGAEGDAPYLVGFTGFGTLGGGNLSMRTGGDAGNIAPRGDGSIPSSGNLNPRSQGLVLAVAGTGRLTSDGALQLGGGGDLNVRIGGEVNPSREARATQTYSSSGFDGLYSGGTIHDLQGALINLRGSASLYSGALGGIDPRYDTLLRDPAEVRSRDAFSPTLASSTGGLTLVAGDTGMRLETRGDLVLGGVTDPGRVGVPNTVGFTAPDGSVYQGGGIAWFSLWTAHTSIDLFAAGGNLTPSTQLVEATNAIPMAGRNLSPSDGRFIYPSIVRAAAPEGSIYLGPSSGYMGGVSLNVSTTPYSLLLAPSLNGELELLAGDSIYAGGYSVQRSGADPANLPSIWTPAFAGYSDAALLNPVAGNGSPDGNPAVIGGLPLFYFGPDSAASLARDLQPARFYALTGDIVGLNSGAQIRFGEQAGNRAGQTWYEGAGPVWMRAGRDIVASGTPLGQRISAPSQISTDASFTGNLFVHDDPNDLSLVQAGRDILYGNFNVAGPGTLEISAGRNILMEDRAAITSLGAVVPGDSRPGADIVLQAGAAGADYQAFLERYLDPANLAQGGTPLAEQPGKVVRTYESELAKWLNERFGFAGDAEQAQAFFAGLPAEQQRIFARQVYFAELRAGGREYNEVGGVRQGSYLRGRNAIAALFPERDPAGNPISYEGDIVMYGGAGVHTDFGGDIQLLSPGGRQVFGIEGEAPPSTAGIVTQGQGNIQAYSRDSILLGQSRIMTTFGGSILAWSAEGDINAGRGSQTTVVYTPPRRIYDAWGNVSLSPQVPSTGAGIATLNPIPEVAPGDIDLIAPLGTIDAGEAGIRVSGNVNVAALQVVNAANIQTQGQSSGIPLVASVNTGALTSASAAASSATQAAEDVSRQQQAAARQRMPSVITVQVLGFGNERLEPSRDGASRSPGYNPDSAVQVLGAGALGEQARSQLTDEERGNLIL</sequence>
<evidence type="ECO:0000256" key="2">
    <source>
        <dbReference type="ARBA" id="ARBA00022525"/>
    </source>
</evidence>
<gene>
    <name evidence="7" type="ORF">CAZ10_13215</name>
</gene>
<dbReference type="EMBL" id="NFFZ01000005">
    <property type="protein sequence ID" value="OTI62548.1"/>
    <property type="molecule type" value="Genomic_DNA"/>
</dbReference>
<feature type="domain" description="Filamentous haemagglutinin FhaB/tRNA nuclease CdiA-like TPS" evidence="6">
    <location>
        <begin position="132"/>
        <end position="248"/>
    </location>
</feature>
<dbReference type="SUPFAM" id="SSF51126">
    <property type="entry name" value="Pectin lyase-like"/>
    <property type="match status" value="1"/>
</dbReference>
<feature type="region of interest" description="Disordered" evidence="4">
    <location>
        <begin position="55"/>
        <end position="77"/>
    </location>
</feature>
<protein>
    <submittedName>
        <fullName evidence="7">Hemagglutinin</fullName>
    </submittedName>
</protein>
<dbReference type="Pfam" id="PF12545">
    <property type="entry name" value="DUF3739"/>
    <property type="match status" value="1"/>
</dbReference>
<proteinExistence type="predicted"/>
<organism evidence="7 8">
    <name type="scientific">Pseudomonas aeruginosa</name>
    <dbReference type="NCBI Taxonomy" id="287"/>
    <lineage>
        <taxon>Bacteria</taxon>
        <taxon>Pseudomonadati</taxon>
        <taxon>Pseudomonadota</taxon>
        <taxon>Gammaproteobacteria</taxon>
        <taxon>Pseudomonadales</taxon>
        <taxon>Pseudomonadaceae</taxon>
        <taxon>Pseudomonas</taxon>
    </lineage>
</organism>
<feature type="chain" id="PRO_5044347875" evidence="5">
    <location>
        <begin position="39"/>
        <end position="4180"/>
    </location>
</feature>
<dbReference type="InterPro" id="IPR012334">
    <property type="entry name" value="Pectin_lyas_fold"/>
</dbReference>
<dbReference type="SMART" id="SM00912">
    <property type="entry name" value="Haemagg_act"/>
    <property type="match status" value="1"/>
</dbReference>
<dbReference type="InterPro" id="IPR011050">
    <property type="entry name" value="Pectin_lyase_fold/virulence"/>
</dbReference>
<dbReference type="GO" id="GO:0005576">
    <property type="term" value="C:extracellular region"/>
    <property type="evidence" value="ECO:0007669"/>
    <property type="project" value="UniProtKB-SubCell"/>
</dbReference>
<feature type="region of interest" description="Disordered" evidence="4">
    <location>
        <begin position="4134"/>
        <end position="4154"/>
    </location>
</feature>
<evidence type="ECO:0000313" key="8">
    <source>
        <dbReference type="Proteomes" id="UP000194857"/>
    </source>
</evidence>
<dbReference type="Pfam" id="PF05860">
    <property type="entry name" value="TPS"/>
    <property type="match status" value="1"/>
</dbReference>
<feature type="signal peptide" evidence="5">
    <location>
        <begin position="1"/>
        <end position="38"/>
    </location>
</feature>
<evidence type="ECO:0000313" key="7">
    <source>
        <dbReference type="EMBL" id="OTI62548.1"/>
    </source>
</evidence>
<name>A0A2C9WZ03_PSEAI</name>
<keyword evidence="2" id="KW-0964">Secreted</keyword>
<accession>A0A2C9WZ03</accession>
<evidence type="ECO:0000256" key="5">
    <source>
        <dbReference type="SAM" id="SignalP"/>
    </source>
</evidence>
<feature type="compositionally biased region" description="Low complexity" evidence="4">
    <location>
        <begin position="60"/>
        <end position="69"/>
    </location>
</feature>